<evidence type="ECO:0000256" key="2">
    <source>
        <dbReference type="ARBA" id="ARBA00023015"/>
    </source>
</evidence>
<evidence type="ECO:0000313" key="8">
    <source>
        <dbReference type="EnsemblPlants" id="AUR62035237-RA:cds"/>
    </source>
</evidence>
<accession>A0A803MU15</accession>
<dbReference type="GO" id="GO:0005634">
    <property type="term" value="C:nucleus"/>
    <property type="evidence" value="ECO:0007669"/>
    <property type="project" value="UniProtKB-SubCell"/>
</dbReference>
<dbReference type="Gramene" id="AUR62035237-RA">
    <property type="protein sequence ID" value="AUR62035237-RA:cds"/>
    <property type="gene ID" value="AUR62035237"/>
</dbReference>
<dbReference type="OMA" id="EARVWHP"/>
<dbReference type="InterPro" id="IPR001471">
    <property type="entry name" value="AP2/ERF_dom"/>
</dbReference>
<dbReference type="GO" id="GO:0003677">
    <property type="term" value="F:DNA binding"/>
    <property type="evidence" value="ECO:0007669"/>
    <property type="project" value="UniProtKB-KW"/>
</dbReference>
<feature type="domain" description="AP2/ERF" evidence="7">
    <location>
        <begin position="120"/>
        <end position="194"/>
    </location>
</feature>
<evidence type="ECO:0000256" key="5">
    <source>
        <dbReference type="ARBA" id="ARBA00023242"/>
    </source>
</evidence>
<evidence type="ECO:0000313" key="9">
    <source>
        <dbReference type="Proteomes" id="UP000596660"/>
    </source>
</evidence>
<feature type="domain" description="AP2/ERF" evidence="7">
    <location>
        <begin position="330"/>
        <end position="396"/>
    </location>
</feature>
<dbReference type="InterPro" id="IPR016177">
    <property type="entry name" value="DNA-bd_dom_sf"/>
</dbReference>
<name>A0A803MU15_CHEQI</name>
<reference evidence="8" key="1">
    <citation type="journal article" date="2017" name="Nature">
        <title>The genome of Chenopodium quinoa.</title>
        <authorList>
            <person name="Jarvis D.E."/>
            <person name="Ho Y.S."/>
            <person name="Lightfoot D.J."/>
            <person name="Schmoeckel S.M."/>
            <person name="Li B."/>
            <person name="Borm T.J.A."/>
            <person name="Ohyanagi H."/>
            <person name="Mineta K."/>
            <person name="Michell C.T."/>
            <person name="Saber N."/>
            <person name="Kharbatia N.M."/>
            <person name="Rupper R.R."/>
            <person name="Sharp A.R."/>
            <person name="Dally N."/>
            <person name="Boughton B.A."/>
            <person name="Woo Y.H."/>
            <person name="Gao G."/>
            <person name="Schijlen E.G.W.M."/>
            <person name="Guo X."/>
            <person name="Momin A.A."/>
            <person name="Negrao S."/>
            <person name="Al-Babili S."/>
            <person name="Gehring C."/>
            <person name="Roessner U."/>
            <person name="Jung C."/>
            <person name="Murphy K."/>
            <person name="Arold S.T."/>
            <person name="Gojobori T."/>
            <person name="van der Linden C.G."/>
            <person name="van Loo E.N."/>
            <person name="Jellen E.N."/>
            <person name="Maughan P.J."/>
            <person name="Tester M."/>
        </authorList>
    </citation>
    <scope>NUCLEOTIDE SEQUENCE [LARGE SCALE GENOMIC DNA]</scope>
    <source>
        <strain evidence="8">cv. PI 614886</strain>
    </source>
</reference>
<dbReference type="PROSITE" id="PS51032">
    <property type="entry name" value="AP2_ERF"/>
    <property type="match status" value="3"/>
</dbReference>
<keyword evidence="5" id="KW-0539">Nucleus</keyword>
<feature type="region of interest" description="Disordered" evidence="6">
    <location>
        <begin position="1"/>
        <end position="29"/>
    </location>
</feature>
<evidence type="ECO:0000256" key="4">
    <source>
        <dbReference type="ARBA" id="ARBA00023163"/>
    </source>
</evidence>
<reference evidence="8" key="2">
    <citation type="submission" date="2021-03" db="UniProtKB">
        <authorList>
            <consortium name="EnsemblPlants"/>
        </authorList>
    </citation>
    <scope>IDENTIFICATION</scope>
</reference>
<dbReference type="Proteomes" id="UP000596660">
    <property type="component" value="Unplaced"/>
</dbReference>
<dbReference type="Gene3D" id="3.30.730.10">
    <property type="entry name" value="AP2/ERF domain"/>
    <property type="match status" value="2"/>
</dbReference>
<feature type="domain" description="AP2/ERF" evidence="7">
    <location>
        <begin position="67"/>
        <end position="127"/>
    </location>
</feature>
<dbReference type="SMART" id="SM00380">
    <property type="entry name" value="AP2"/>
    <property type="match status" value="2"/>
</dbReference>
<organism evidence="8 9">
    <name type="scientific">Chenopodium quinoa</name>
    <name type="common">Quinoa</name>
    <dbReference type="NCBI Taxonomy" id="63459"/>
    <lineage>
        <taxon>Eukaryota</taxon>
        <taxon>Viridiplantae</taxon>
        <taxon>Streptophyta</taxon>
        <taxon>Embryophyta</taxon>
        <taxon>Tracheophyta</taxon>
        <taxon>Spermatophyta</taxon>
        <taxon>Magnoliopsida</taxon>
        <taxon>eudicotyledons</taxon>
        <taxon>Gunneridae</taxon>
        <taxon>Pentapetalae</taxon>
        <taxon>Caryophyllales</taxon>
        <taxon>Chenopodiaceae</taxon>
        <taxon>Chenopodioideae</taxon>
        <taxon>Atripliceae</taxon>
        <taxon>Chenopodium</taxon>
    </lineage>
</organism>
<dbReference type="PANTHER" id="PTHR31194:SF202">
    <property type="entry name" value="ETHYLENE-RESPONSIVE TRANSCRIPTION FACTOR ERF070"/>
    <property type="match status" value="1"/>
</dbReference>
<comment type="subcellular location">
    <subcellularLocation>
        <location evidence="1">Nucleus</location>
    </subcellularLocation>
</comment>
<dbReference type="InterPro" id="IPR050913">
    <property type="entry name" value="AP2/ERF_ERF"/>
</dbReference>
<dbReference type="PRINTS" id="PR00367">
    <property type="entry name" value="ETHRSPELEMNT"/>
</dbReference>
<dbReference type="GO" id="GO:0003700">
    <property type="term" value="F:DNA-binding transcription factor activity"/>
    <property type="evidence" value="ECO:0007669"/>
    <property type="project" value="InterPro"/>
</dbReference>
<dbReference type="AlphaFoldDB" id="A0A803MU15"/>
<dbReference type="PANTHER" id="PTHR31194">
    <property type="entry name" value="SHN SHINE , DNA BINDING / TRANSCRIPTION FACTOR"/>
    <property type="match status" value="1"/>
</dbReference>
<keyword evidence="4" id="KW-0804">Transcription</keyword>
<keyword evidence="3" id="KW-0238">DNA-binding</keyword>
<keyword evidence="2" id="KW-0805">Transcription regulation</keyword>
<evidence type="ECO:0000256" key="3">
    <source>
        <dbReference type="ARBA" id="ARBA00023125"/>
    </source>
</evidence>
<dbReference type="InterPro" id="IPR036955">
    <property type="entry name" value="AP2/ERF_dom_sf"/>
</dbReference>
<evidence type="ECO:0000259" key="7">
    <source>
        <dbReference type="PROSITE" id="PS51032"/>
    </source>
</evidence>
<protein>
    <recommendedName>
        <fullName evidence="7">AP2/ERF domain-containing protein</fullName>
    </recommendedName>
</protein>
<dbReference type="Pfam" id="PF00847">
    <property type="entry name" value="AP2"/>
    <property type="match status" value="1"/>
</dbReference>
<dbReference type="SUPFAM" id="SSF54171">
    <property type="entry name" value="DNA-binding domain"/>
    <property type="match status" value="2"/>
</dbReference>
<evidence type="ECO:0000256" key="6">
    <source>
        <dbReference type="SAM" id="MobiDB-lite"/>
    </source>
</evidence>
<sequence>MKKFRVFCTDPDATDSSSSDEDEKIGEKPAKKKRFVREVTVGSGEEAPEKLVIDGIPEEETPGKAVKYRGVRRRKWGRYAAEIRDPINKVRIWLGTFDTAKEAYEVYYMKKLEFDALKTMEKSISVELKSDDLVDSRVKEGKWSARITHPKTGAKIWLGTFDSAEEAFRVYKMKEVEFEERFKGKEVRRGEGFESKKVCSVVRELEYGRFEARVWHPKMRSYVFVGVYDSRDRAEIAAKMKKGQFKKRYRSLKRITSNKHKSGDWPLRVGCESGSSSENPSNGVGCVGREIVVGLAAPMLPSEDDAMKQRATNSEFVKAGDGEEVGDVDLPAGVKLTKSGRFGVRVTHPGTGTEHWLRSYGTLEEALKAFHRKTAEFQEEFKSRKRVRPDELINFPKKSEGRFLNGSRTSVFVDVEDDESSGTVSVMVKNEVVHDPMELEYGIVHGSPTSVLEVESVNCGDVSVKESKGSDISSENQKQPFVPFSSFDEAVRLGIMNEYGELLGEYSKYDEPVWLSNDDEVGDTTYYF</sequence>
<dbReference type="CDD" id="cd00018">
    <property type="entry name" value="AP2"/>
    <property type="match status" value="1"/>
</dbReference>
<keyword evidence="9" id="KW-1185">Reference proteome</keyword>
<dbReference type="EnsemblPlants" id="AUR62035237-RA">
    <property type="protein sequence ID" value="AUR62035237-RA:cds"/>
    <property type="gene ID" value="AUR62035237"/>
</dbReference>
<proteinExistence type="predicted"/>
<evidence type="ECO:0000256" key="1">
    <source>
        <dbReference type="ARBA" id="ARBA00004123"/>
    </source>
</evidence>